<reference evidence="1" key="3">
    <citation type="submission" date="2025-09" db="UniProtKB">
        <authorList>
            <consortium name="Ensembl"/>
        </authorList>
    </citation>
    <scope>IDENTIFICATION</scope>
</reference>
<accession>A0A8C6L535</accession>
<name>A0A8C6L535_NOTFU</name>
<protein>
    <submittedName>
        <fullName evidence="1">Uncharacterized protein</fullName>
    </submittedName>
</protein>
<evidence type="ECO:0000313" key="1">
    <source>
        <dbReference type="Ensembl" id="ENSNFUP00015015799.1"/>
    </source>
</evidence>
<dbReference type="Proteomes" id="UP000694548">
    <property type="component" value="Chromosome sgr05"/>
</dbReference>
<keyword evidence="2" id="KW-1185">Reference proteome</keyword>
<dbReference type="AlphaFoldDB" id="A0A8C6L535"/>
<dbReference type="GeneTree" id="ENSGT00940000175631"/>
<sequence length="150" mass="16125">MCVLVWEVTYPEVIRIHMELLRVHHTQLGVGVLDVVHVLHSRLQSTHHCLSMVGHFGVSEDGGGGGEVSKGPKVSLTDWVPGQSLGSDLTHIDVRPQGGDGAALGICPLDHVDGVKVSFDFSQICSLIKDLGVKRINEVSIYSLLGEPSL</sequence>
<reference evidence="1" key="2">
    <citation type="submission" date="2025-08" db="UniProtKB">
        <authorList>
            <consortium name="Ensembl"/>
        </authorList>
    </citation>
    <scope>IDENTIFICATION</scope>
</reference>
<dbReference type="Ensembl" id="ENSNFUT00015016550.1">
    <property type="protein sequence ID" value="ENSNFUP00015015799.1"/>
    <property type="gene ID" value="ENSNFUG00015007602.1"/>
</dbReference>
<reference evidence="1" key="1">
    <citation type="submission" date="2014-08" db="EMBL/GenBank/DDBJ databases">
        <authorList>
            <person name="Senf B."/>
            <person name="Petzold A."/>
            <person name="Downie B.R."/>
            <person name="Koch P."/>
            <person name="Platzer M."/>
        </authorList>
    </citation>
    <scope>NUCLEOTIDE SEQUENCE [LARGE SCALE GENOMIC DNA]</scope>
    <source>
        <strain evidence="1">GRZ</strain>
    </source>
</reference>
<evidence type="ECO:0000313" key="2">
    <source>
        <dbReference type="Proteomes" id="UP000694548"/>
    </source>
</evidence>
<proteinExistence type="predicted"/>
<organism evidence="1 2">
    <name type="scientific">Nothobranchius furzeri</name>
    <name type="common">Turquoise killifish</name>
    <dbReference type="NCBI Taxonomy" id="105023"/>
    <lineage>
        <taxon>Eukaryota</taxon>
        <taxon>Metazoa</taxon>
        <taxon>Chordata</taxon>
        <taxon>Craniata</taxon>
        <taxon>Vertebrata</taxon>
        <taxon>Euteleostomi</taxon>
        <taxon>Actinopterygii</taxon>
        <taxon>Neopterygii</taxon>
        <taxon>Teleostei</taxon>
        <taxon>Neoteleostei</taxon>
        <taxon>Acanthomorphata</taxon>
        <taxon>Ovalentaria</taxon>
        <taxon>Atherinomorphae</taxon>
        <taxon>Cyprinodontiformes</taxon>
        <taxon>Nothobranchiidae</taxon>
        <taxon>Nothobranchius</taxon>
    </lineage>
</organism>